<organism evidence="1 2">
    <name type="scientific">Holotrichia oblita</name>
    <name type="common">Chafer beetle</name>
    <dbReference type="NCBI Taxonomy" id="644536"/>
    <lineage>
        <taxon>Eukaryota</taxon>
        <taxon>Metazoa</taxon>
        <taxon>Ecdysozoa</taxon>
        <taxon>Arthropoda</taxon>
        <taxon>Hexapoda</taxon>
        <taxon>Insecta</taxon>
        <taxon>Pterygota</taxon>
        <taxon>Neoptera</taxon>
        <taxon>Endopterygota</taxon>
        <taxon>Coleoptera</taxon>
        <taxon>Polyphaga</taxon>
        <taxon>Scarabaeiformia</taxon>
        <taxon>Scarabaeidae</taxon>
        <taxon>Melolonthinae</taxon>
        <taxon>Holotrichia</taxon>
    </lineage>
</organism>
<proteinExistence type="predicted"/>
<gene>
    <name evidence="1" type="ORF">MML48_3g00021510</name>
</gene>
<dbReference type="Proteomes" id="UP001056778">
    <property type="component" value="Chromosome 3"/>
</dbReference>
<name>A0ACB9TDB7_HOLOL</name>
<evidence type="ECO:0000313" key="1">
    <source>
        <dbReference type="EMBL" id="KAI4464769.1"/>
    </source>
</evidence>
<protein>
    <submittedName>
        <fullName evidence="1">Cerebellin-related</fullName>
    </submittedName>
</protein>
<dbReference type="EMBL" id="CM043017">
    <property type="protein sequence ID" value="KAI4464769.1"/>
    <property type="molecule type" value="Genomic_DNA"/>
</dbReference>
<comment type="caution">
    <text evidence="1">The sequence shown here is derived from an EMBL/GenBank/DDBJ whole genome shotgun (WGS) entry which is preliminary data.</text>
</comment>
<sequence>MALKNIKVVELAGLAPAPFCGMVLADFGASVLRVDKVGANTDLDVLSHGKKSIALNLKHPKGVNILRQLCNKSDVLIEPFRYGVMETLGLGPANLLADNPKLIYARLTGFGQKGFYSKRAGHDINYVALSGLLSLFGRSKEKPTFPVNYTADFGGGGLMCAFGIVMALYERSVSGLGQVVDANMVEGTAYVGSWLYKSQRLPIWGNKRGENVLDSGAHFYEVYETKDGKYMSVGALEPQFYKELLKELGLTDDEMPQYGNFDECKKLLASIFITKTQDEWCKRFDHLDACTFPVLSLDEAPTHQHNKEQEMFVKDSVSQTYVPKPAPNLSRTPAKSVSTIRPPLRGEHTESILYDLQYTAQDIDTLECEGIIERHNNSKL</sequence>
<keyword evidence="2" id="KW-1185">Reference proteome</keyword>
<accession>A0ACB9TDB7</accession>
<reference evidence="1" key="1">
    <citation type="submission" date="2022-04" db="EMBL/GenBank/DDBJ databases">
        <title>Chromosome-scale genome assembly of Holotrichia oblita Faldermann.</title>
        <authorList>
            <person name="Rongchong L."/>
        </authorList>
    </citation>
    <scope>NUCLEOTIDE SEQUENCE</scope>
    <source>
        <strain evidence="1">81SQS9</strain>
    </source>
</reference>
<evidence type="ECO:0000313" key="2">
    <source>
        <dbReference type="Proteomes" id="UP001056778"/>
    </source>
</evidence>